<dbReference type="OrthoDB" id="10259687at2759"/>
<accession>A0A7G3ZMJ2</accession>
<dbReference type="GO" id="GO:0071011">
    <property type="term" value="C:precatalytic spliceosome"/>
    <property type="evidence" value="ECO:0007669"/>
    <property type="project" value="TreeGrafter"/>
</dbReference>
<dbReference type="PROSITE" id="PS50102">
    <property type="entry name" value="RRM"/>
    <property type="match status" value="2"/>
</dbReference>
<protein>
    <recommendedName>
        <fullName evidence="6">RRM domain-containing protein</fullName>
    </recommendedName>
</protein>
<dbReference type="SUPFAM" id="SSF54928">
    <property type="entry name" value="RNA-binding domain, RBD"/>
    <property type="match status" value="1"/>
</dbReference>
<dbReference type="InterPro" id="IPR035979">
    <property type="entry name" value="RBD_domain_sf"/>
</dbReference>
<evidence type="ECO:0000256" key="2">
    <source>
        <dbReference type="ARBA" id="ARBA00022737"/>
    </source>
</evidence>
<feature type="domain" description="RRM" evidence="6">
    <location>
        <begin position="106"/>
        <end position="183"/>
    </location>
</feature>
<dbReference type="InterPro" id="IPR000504">
    <property type="entry name" value="RRM_dom"/>
</dbReference>
<dbReference type="EMBL" id="CP059253">
    <property type="protein sequence ID" value="QLL34728.1"/>
    <property type="molecule type" value="Genomic_DNA"/>
</dbReference>
<dbReference type="FunFam" id="3.30.70.330:FF:000895">
    <property type="entry name" value="Hsh49p"/>
    <property type="match status" value="1"/>
</dbReference>
<evidence type="ECO:0000256" key="4">
    <source>
        <dbReference type="ARBA" id="ARBA00023242"/>
    </source>
</evidence>
<dbReference type="GO" id="GO:0003723">
    <property type="term" value="F:RNA binding"/>
    <property type="evidence" value="ECO:0007669"/>
    <property type="project" value="UniProtKB-UniRule"/>
</dbReference>
<dbReference type="InterPro" id="IPR052084">
    <property type="entry name" value="SF3B4_spliceosome_assoc"/>
</dbReference>
<keyword evidence="2" id="KW-0677">Repeat</keyword>
<evidence type="ECO:0000256" key="5">
    <source>
        <dbReference type="PROSITE-ProRule" id="PRU00176"/>
    </source>
</evidence>
<dbReference type="GeneID" id="59327994"/>
<dbReference type="SMART" id="SM00360">
    <property type="entry name" value="RRM"/>
    <property type="match status" value="2"/>
</dbReference>
<dbReference type="AlphaFoldDB" id="A0A7G3ZMJ2"/>
<keyword evidence="8" id="KW-1185">Reference proteome</keyword>
<keyword evidence="3 5" id="KW-0694">RNA-binding</keyword>
<name>A0A7G3ZMJ2_9SACH</name>
<dbReference type="Pfam" id="PF00076">
    <property type="entry name" value="RRM_1"/>
    <property type="match status" value="2"/>
</dbReference>
<keyword evidence="4" id="KW-0539">Nucleus</keyword>
<evidence type="ECO:0000256" key="1">
    <source>
        <dbReference type="ARBA" id="ARBA00004123"/>
    </source>
</evidence>
<dbReference type="Gene3D" id="3.30.70.330">
    <property type="match status" value="2"/>
</dbReference>
<dbReference type="PANTHER" id="PTHR48030:SF3">
    <property type="entry name" value="SPLICING FACTOR 3B SUBUNIT 4"/>
    <property type="match status" value="1"/>
</dbReference>
<dbReference type="KEGG" id="tgb:HG536_0H01030"/>
<evidence type="ECO:0000313" key="7">
    <source>
        <dbReference type="EMBL" id="QLL34728.1"/>
    </source>
</evidence>
<comment type="subcellular location">
    <subcellularLocation>
        <location evidence="1">Nucleus</location>
    </subcellularLocation>
</comment>
<dbReference type="PANTHER" id="PTHR48030">
    <property type="entry name" value="SPLICING FACTOR 3B SUBUNIT 4"/>
    <property type="match status" value="1"/>
</dbReference>
<reference evidence="7 8" key="1">
    <citation type="submission" date="2020-06" db="EMBL/GenBank/DDBJ databases">
        <title>The yeast mating-type switching endonuclease HO is a domesticated member of an unorthodox homing genetic element family.</title>
        <authorList>
            <person name="Coughlan A.Y."/>
            <person name="Lombardi L."/>
            <person name="Braun-Galleani S."/>
            <person name="Martos A.R."/>
            <person name="Galeote V."/>
            <person name="Bigey F."/>
            <person name="Dequin S."/>
            <person name="Byrne K.P."/>
            <person name="Wolfe K.H."/>
        </authorList>
    </citation>
    <scope>NUCLEOTIDE SEQUENCE [LARGE SCALE GENOMIC DNA]</scope>
    <source>
        <strain evidence="7 8">CBS764</strain>
    </source>
</reference>
<gene>
    <name evidence="7" type="ORF">HG536_0H01030</name>
</gene>
<dbReference type="RefSeq" id="XP_037141402.1">
    <property type="nucleotide sequence ID" value="XM_037285506.1"/>
</dbReference>
<dbReference type="Proteomes" id="UP000515788">
    <property type="component" value="Chromosome 8"/>
</dbReference>
<proteinExistence type="predicted"/>
<dbReference type="GO" id="GO:0000398">
    <property type="term" value="P:mRNA splicing, via spliceosome"/>
    <property type="evidence" value="ECO:0007669"/>
    <property type="project" value="UniProtKB-ARBA"/>
</dbReference>
<dbReference type="GO" id="GO:0005730">
    <property type="term" value="C:nucleolus"/>
    <property type="evidence" value="ECO:0007669"/>
    <property type="project" value="TreeGrafter"/>
</dbReference>
<evidence type="ECO:0000259" key="6">
    <source>
        <dbReference type="PROSITE" id="PS50102"/>
    </source>
</evidence>
<feature type="domain" description="RRM" evidence="6">
    <location>
        <begin position="10"/>
        <end position="89"/>
    </location>
</feature>
<sequence>MNASVNNPETTVYVGNIDPTVTKEDLYELFVQVSPVAGIRYPKDKVLQVHQGFAFVEFYTSEDCQYVIQLMNNCVQLYERTLKVRRANAQQSGDAASIDLKIQPVAKIFVKDLDTSIDELHISKLFSKFGPLAGAPEIFYLTHGQVRCAYVYFKSYEHADNAIATLNGQLVVNKKLTIDYAFKENGKGNAKYGEEVDRLLNKEARKHGLLKW</sequence>
<evidence type="ECO:0000313" key="8">
    <source>
        <dbReference type="Proteomes" id="UP000515788"/>
    </source>
</evidence>
<dbReference type="GO" id="GO:0048026">
    <property type="term" value="P:positive regulation of mRNA splicing, via spliceosome"/>
    <property type="evidence" value="ECO:0007669"/>
    <property type="project" value="TreeGrafter"/>
</dbReference>
<dbReference type="GO" id="GO:0005686">
    <property type="term" value="C:U2 snRNP"/>
    <property type="evidence" value="ECO:0007669"/>
    <property type="project" value="UniProtKB-ARBA"/>
</dbReference>
<evidence type="ECO:0000256" key="3">
    <source>
        <dbReference type="ARBA" id="ARBA00022884"/>
    </source>
</evidence>
<organism evidence="7 8">
    <name type="scientific">Torulaspora globosa</name>
    <dbReference type="NCBI Taxonomy" id="48254"/>
    <lineage>
        <taxon>Eukaryota</taxon>
        <taxon>Fungi</taxon>
        <taxon>Dikarya</taxon>
        <taxon>Ascomycota</taxon>
        <taxon>Saccharomycotina</taxon>
        <taxon>Saccharomycetes</taxon>
        <taxon>Saccharomycetales</taxon>
        <taxon>Saccharomycetaceae</taxon>
        <taxon>Torulaspora</taxon>
    </lineage>
</organism>
<dbReference type="InterPro" id="IPR012677">
    <property type="entry name" value="Nucleotide-bd_a/b_plait_sf"/>
</dbReference>